<evidence type="ECO:0000256" key="9">
    <source>
        <dbReference type="RuleBase" id="RU003682"/>
    </source>
</evidence>
<dbReference type="PRINTS" id="PR00682">
    <property type="entry name" value="IPNSYNTHASE"/>
</dbReference>
<evidence type="ECO:0000256" key="7">
    <source>
        <dbReference type="ARBA" id="ARBA00043997"/>
    </source>
</evidence>
<accession>A0AA36E1W1</accession>
<dbReference type="GO" id="GO:0046872">
    <property type="term" value="F:metal ion binding"/>
    <property type="evidence" value="ECO:0007669"/>
    <property type="project" value="UniProtKB-KW"/>
</dbReference>
<dbReference type="InterPro" id="IPR026992">
    <property type="entry name" value="DIOX_N"/>
</dbReference>
<comment type="pathway">
    <text evidence="6">Plant hormone biosynthesis; gibberellin biosynthesis.</text>
</comment>
<keyword evidence="5 9" id="KW-0408">Iron</keyword>
<comment type="cofactor">
    <cofactor evidence="1">
        <name>L-ascorbate</name>
        <dbReference type="ChEBI" id="CHEBI:38290"/>
    </cofactor>
</comment>
<dbReference type="PANTHER" id="PTHR47990">
    <property type="entry name" value="2-OXOGLUTARATE (2OG) AND FE(II)-DEPENDENT OXYGENASE SUPERFAMILY PROTEIN-RELATED"/>
    <property type="match status" value="1"/>
</dbReference>
<keyword evidence="3 9" id="KW-0479">Metal-binding</keyword>
<dbReference type="InterPro" id="IPR005123">
    <property type="entry name" value="Oxoglu/Fe-dep_dioxygenase_dom"/>
</dbReference>
<dbReference type="Pfam" id="PF14226">
    <property type="entry name" value="DIOX_N"/>
    <property type="match status" value="1"/>
</dbReference>
<dbReference type="GO" id="GO:0045544">
    <property type="term" value="F:gibberellin 20-oxidase activity"/>
    <property type="evidence" value="ECO:0007669"/>
    <property type="project" value="UniProtKB-ARBA"/>
</dbReference>
<dbReference type="InterPro" id="IPR050231">
    <property type="entry name" value="Iron_ascorbate_oxido_reductase"/>
</dbReference>
<comment type="similarity">
    <text evidence="7">Belongs to the iron/ascorbate-dependent oxidoreductase family. GA20OX subfamily.</text>
</comment>
<protein>
    <recommendedName>
        <fullName evidence="10">Fe2OG dioxygenase domain-containing protein</fullName>
    </recommendedName>
</protein>
<gene>
    <name evidence="11" type="ORF">LSALG_LOCUS19023</name>
</gene>
<comment type="pathway">
    <text evidence="2">Hormone biosynthesis.</text>
</comment>
<dbReference type="InterPro" id="IPR044861">
    <property type="entry name" value="IPNS-like_FE2OG_OXY"/>
</dbReference>
<dbReference type="InterPro" id="IPR027443">
    <property type="entry name" value="IPNS-like_sf"/>
</dbReference>
<evidence type="ECO:0000256" key="6">
    <source>
        <dbReference type="ARBA" id="ARBA00037909"/>
    </source>
</evidence>
<dbReference type="GO" id="GO:0009686">
    <property type="term" value="P:gibberellin biosynthetic process"/>
    <property type="evidence" value="ECO:0007669"/>
    <property type="project" value="UniProtKB-ARBA"/>
</dbReference>
<dbReference type="AlphaFoldDB" id="A0AA36E1W1"/>
<reference evidence="11" key="1">
    <citation type="submission" date="2023-04" db="EMBL/GenBank/DDBJ databases">
        <authorList>
            <person name="Vijverberg K."/>
            <person name="Xiong W."/>
            <person name="Schranz E."/>
        </authorList>
    </citation>
    <scope>NUCLEOTIDE SEQUENCE</scope>
</reference>
<evidence type="ECO:0000256" key="3">
    <source>
        <dbReference type="ARBA" id="ARBA00022723"/>
    </source>
</evidence>
<evidence type="ECO:0000256" key="2">
    <source>
        <dbReference type="ARBA" id="ARBA00004972"/>
    </source>
</evidence>
<evidence type="ECO:0000259" key="10">
    <source>
        <dbReference type="PROSITE" id="PS51471"/>
    </source>
</evidence>
<keyword evidence="12" id="KW-1185">Reference proteome</keyword>
<organism evidence="11 12">
    <name type="scientific">Lactuca saligna</name>
    <name type="common">Willowleaf lettuce</name>
    <dbReference type="NCBI Taxonomy" id="75948"/>
    <lineage>
        <taxon>Eukaryota</taxon>
        <taxon>Viridiplantae</taxon>
        <taxon>Streptophyta</taxon>
        <taxon>Embryophyta</taxon>
        <taxon>Tracheophyta</taxon>
        <taxon>Spermatophyta</taxon>
        <taxon>Magnoliopsida</taxon>
        <taxon>eudicotyledons</taxon>
        <taxon>Gunneridae</taxon>
        <taxon>Pentapetalae</taxon>
        <taxon>asterids</taxon>
        <taxon>campanulids</taxon>
        <taxon>Asterales</taxon>
        <taxon>Asteraceae</taxon>
        <taxon>Cichorioideae</taxon>
        <taxon>Cichorieae</taxon>
        <taxon>Lactucinae</taxon>
        <taxon>Lactuca</taxon>
    </lineage>
</organism>
<evidence type="ECO:0000256" key="1">
    <source>
        <dbReference type="ARBA" id="ARBA00001961"/>
    </source>
</evidence>
<keyword evidence="4 9" id="KW-0560">Oxidoreductase</keyword>
<evidence type="ECO:0000256" key="4">
    <source>
        <dbReference type="ARBA" id="ARBA00023002"/>
    </source>
</evidence>
<dbReference type="SUPFAM" id="SSF51197">
    <property type="entry name" value="Clavaminate synthase-like"/>
    <property type="match status" value="1"/>
</dbReference>
<comment type="catalytic activity">
    <reaction evidence="8">
        <text>gibberellin A12 + 2 2-oxoglutarate + 3 O2 + H(+) = gibberellin A9 + 2 succinate + 3 CO2 + 2 H2O</text>
        <dbReference type="Rhea" id="RHEA:60772"/>
        <dbReference type="ChEBI" id="CHEBI:15377"/>
        <dbReference type="ChEBI" id="CHEBI:15378"/>
        <dbReference type="ChEBI" id="CHEBI:15379"/>
        <dbReference type="ChEBI" id="CHEBI:16526"/>
        <dbReference type="ChEBI" id="CHEBI:16810"/>
        <dbReference type="ChEBI" id="CHEBI:30031"/>
        <dbReference type="ChEBI" id="CHEBI:58627"/>
        <dbReference type="ChEBI" id="CHEBI:73255"/>
    </reaction>
    <physiologicalReaction direction="left-to-right" evidence="8">
        <dbReference type="Rhea" id="RHEA:60773"/>
    </physiologicalReaction>
</comment>
<proteinExistence type="inferred from homology"/>
<name>A0AA36E1W1_LACSI</name>
<evidence type="ECO:0000256" key="5">
    <source>
        <dbReference type="ARBA" id="ARBA00023004"/>
    </source>
</evidence>
<evidence type="ECO:0000313" key="11">
    <source>
        <dbReference type="EMBL" id="CAI9279208.1"/>
    </source>
</evidence>
<dbReference type="FunFam" id="2.60.120.330:FF:000003">
    <property type="entry name" value="Gibberellin 20 oxidase 2"/>
    <property type="match status" value="1"/>
</dbReference>
<dbReference type="PROSITE" id="PS51471">
    <property type="entry name" value="FE2OG_OXY"/>
    <property type="match status" value="1"/>
</dbReference>
<dbReference type="Gene3D" id="2.60.120.330">
    <property type="entry name" value="B-lactam Antibiotic, Isopenicillin N Synthase, Chain"/>
    <property type="match status" value="1"/>
</dbReference>
<dbReference type="Pfam" id="PF03171">
    <property type="entry name" value="2OG-FeII_Oxy"/>
    <property type="match status" value="1"/>
</dbReference>
<dbReference type="EMBL" id="OX465080">
    <property type="protein sequence ID" value="CAI9279208.1"/>
    <property type="molecule type" value="Genomic_DNA"/>
</dbReference>
<evidence type="ECO:0000256" key="8">
    <source>
        <dbReference type="ARBA" id="ARBA00050508"/>
    </source>
</evidence>
<dbReference type="Proteomes" id="UP001177003">
    <property type="component" value="Chromosome 4"/>
</dbReference>
<feature type="domain" description="Fe2OG dioxygenase" evidence="10">
    <location>
        <begin position="248"/>
        <end position="348"/>
    </location>
</feature>
<evidence type="ECO:0000313" key="12">
    <source>
        <dbReference type="Proteomes" id="UP001177003"/>
    </source>
</evidence>
<sequence>MNPHKVIPTICAKSCLGIYFSFKRTSMPPFLLPSPSRLPKKETNFRNNPFIFDASFLQNETSIPQQFMWPEDEKPHLDLPLPQLRVPPIDLKDFLTGDPLAVCNAAHLVDAACREHGFFQVVNHGIDPRLINEAHKIMDLFFGMPLSEKQKAQRKVGEYCGYASSFTNRFSSKLPWKETLSVRYSADPLSSNLVQDYFLKVMGEDFSYLGRVCQEYCEAMSKLSLSIMELLGMSLGIGQSYFRDFYEENDSIMRLNYYPPCQKPDQTLGTGPHCDPTSLTILHQDNVGGLEVFVDEKWHSIAPCSEAFVVNIGDTFMALSNGLYKSCLHRAVVNNHTPRKSLAFFLSPRMDKVVCPPKPLVEDVNKQRRYPDFTWSTFLEFTQKHYRADKNTLDAFSNWLKNGRK</sequence>